<name>A0A562LB34_9GAMM</name>
<feature type="transmembrane region" description="Helical" evidence="1">
    <location>
        <begin position="34"/>
        <end position="53"/>
    </location>
</feature>
<gene>
    <name evidence="2" type="ORF">IP90_00956</name>
</gene>
<dbReference type="EMBL" id="VLKN01000002">
    <property type="protein sequence ID" value="TWI04818.1"/>
    <property type="molecule type" value="Genomic_DNA"/>
</dbReference>
<keyword evidence="1" id="KW-1133">Transmembrane helix</keyword>
<keyword evidence="3" id="KW-1185">Reference proteome</keyword>
<accession>A0A562LB34</accession>
<protein>
    <submittedName>
        <fullName evidence="2">Uncharacterized protein</fullName>
    </submittedName>
</protein>
<sequence>MKDHVADGLAVTAKSSLSAAVVGATIFGYTLQEATAILGGVFILLQIVHFVWLRVSEWRAKRGE</sequence>
<keyword evidence="1" id="KW-0472">Membrane</keyword>
<dbReference type="AlphaFoldDB" id="A0A562LB34"/>
<keyword evidence="1" id="KW-0812">Transmembrane</keyword>
<evidence type="ECO:0000313" key="2">
    <source>
        <dbReference type="EMBL" id="TWI04818.1"/>
    </source>
</evidence>
<evidence type="ECO:0000313" key="3">
    <source>
        <dbReference type="Proteomes" id="UP000315167"/>
    </source>
</evidence>
<dbReference type="RefSeq" id="WP_144898475.1">
    <property type="nucleotide sequence ID" value="NZ_VLKN01000002.1"/>
</dbReference>
<comment type="caution">
    <text evidence="2">The sequence shown here is derived from an EMBL/GenBank/DDBJ whole genome shotgun (WGS) entry which is preliminary data.</text>
</comment>
<evidence type="ECO:0000256" key="1">
    <source>
        <dbReference type="SAM" id="Phobius"/>
    </source>
</evidence>
<reference evidence="2 3" key="1">
    <citation type="journal article" date="2015" name="Stand. Genomic Sci.">
        <title>Genomic Encyclopedia of Bacterial and Archaeal Type Strains, Phase III: the genomes of soil and plant-associated and newly described type strains.</title>
        <authorList>
            <person name="Whitman W.B."/>
            <person name="Woyke T."/>
            <person name="Klenk H.P."/>
            <person name="Zhou Y."/>
            <person name="Lilburn T.G."/>
            <person name="Beck B.J."/>
            <person name="De Vos P."/>
            <person name="Vandamme P."/>
            <person name="Eisen J.A."/>
            <person name="Garrity G."/>
            <person name="Hugenholtz P."/>
            <person name="Kyrpides N.C."/>
        </authorList>
    </citation>
    <scope>NUCLEOTIDE SEQUENCE [LARGE SCALE GENOMIC DNA]</scope>
    <source>
        <strain evidence="2 3">CGMCC 1.10821</strain>
    </source>
</reference>
<organism evidence="2 3">
    <name type="scientific">Luteimonas cucumeris</name>
    <dbReference type="NCBI Taxonomy" id="985012"/>
    <lineage>
        <taxon>Bacteria</taxon>
        <taxon>Pseudomonadati</taxon>
        <taxon>Pseudomonadota</taxon>
        <taxon>Gammaproteobacteria</taxon>
        <taxon>Lysobacterales</taxon>
        <taxon>Lysobacteraceae</taxon>
        <taxon>Luteimonas</taxon>
    </lineage>
</organism>
<dbReference type="Proteomes" id="UP000315167">
    <property type="component" value="Unassembled WGS sequence"/>
</dbReference>
<proteinExistence type="predicted"/>